<sequence>MLLTTAFSLMLLLQAHPTPTEADLEPAFGNTLLSTYPDGRTARMWLQRGGRFEGRGRRGGLSSGTWRVRDGQVCFSQRRPVPLPGSFCTPIVPGGIGSHWTAKAVTGETIRVDLIAGR</sequence>
<dbReference type="KEGG" id="bgoe:IFJ75_11825"/>
<name>A0A975GUY0_9CAUL</name>
<reference evidence="2" key="1">
    <citation type="submission" date="2020-09" db="EMBL/GenBank/DDBJ databases">
        <title>Brevundimonas sp. LVF2 isolated from a puddle in Goettingen, Germany.</title>
        <authorList>
            <person name="Friedrich I."/>
            <person name="Klassen A."/>
            <person name="Hannes N."/>
            <person name="Schneider D."/>
            <person name="Hertel R."/>
            <person name="Daniel R."/>
        </authorList>
    </citation>
    <scope>NUCLEOTIDE SEQUENCE</scope>
    <source>
        <strain evidence="2">LVF2</strain>
    </source>
</reference>
<gene>
    <name evidence="2" type="ORF">IFJ75_11825</name>
</gene>
<evidence type="ECO:0000313" key="2">
    <source>
        <dbReference type="EMBL" id="QTC89978.1"/>
    </source>
</evidence>
<accession>A0A975GUY0</accession>
<proteinExistence type="predicted"/>
<keyword evidence="3" id="KW-1185">Reference proteome</keyword>
<feature type="chain" id="PRO_5036986619" description="DUF995 domain-containing protein" evidence="1">
    <location>
        <begin position="23"/>
        <end position="118"/>
    </location>
</feature>
<protein>
    <recommendedName>
        <fullName evidence="4">DUF995 domain-containing protein</fullName>
    </recommendedName>
</protein>
<feature type="signal peptide" evidence="1">
    <location>
        <begin position="1"/>
        <end position="22"/>
    </location>
</feature>
<dbReference type="Proteomes" id="UP000663918">
    <property type="component" value="Chromosome"/>
</dbReference>
<organism evidence="2 3">
    <name type="scientific">Brevundimonas goettingensis</name>
    <dbReference type="NCBI Taxonomy" id="2774190"/>
    <lineage>
        <taxon>Bacteria</taxon>
        <taxon>Pseudomonadati</taxon>
        <taxon>Pseudomonadota</taxon>
        <taxon>Alphaproteobacteria</taxon>
        <taxon>Caulobacterales</taxon>
        <taxon>Caulobacteraceae</taxon>
        <taxon>Brevundimonas</taxon>
    </lineage>
</organism>
<dbReference type="AlphaFoldDB" id="A0A975GUY0"/>
<dbReference type="RefSeq" id="WP_207868393.1">
    <property type="nucleotide sequence ID" value="NZ_CP062222.1"/>
</dbReference>
<evidence type="ECO:0000256" key="1">
    <source>
        <dbReference type="SAM" id="SignalP"/>
    </source>
</evidence>
<evidence type="ECO:0008006" key="4">
    <source>
        <dbReference type="Google" id="ProtNLM"/>
    </source>
</evidence>
<evidence type="ECO:0000313" key="3">
    <source>
        <dbReference type="Proteomes" id="UP000663918"/>
    </source>
</evidence>
<keyword evidence="1" id="KW-0732">Signal</keyword>
<dbReference type="EMBL" id="CP062222">
    <property type="protein sequence ID" value="QTC89978.1"/>
    <property type="molecule type" value="Genomic_DNA"/>
</dbReference>